<keyword evidence="3" id="KW-1185">Reference proteome</keyword>
<dbReference type="InterPro" id="IPR013830">
    <property type="entry name" value="SGNH_hydro"/>
</dbReference>
<dbReference type="GO" id="GO:0004622">
    <property type="term" value="F:phosphatidylcholine lysophospholipase activity"/>
    <property type="evidence" value="ECO:0007669"/>
    <property type="project" value="TreeGrafter"/>
</dbReference>
<dbReference type="STRING" id="154621.RV11_GL003129"/>
<dbReference type="Pfam" id="PF13472">
    <property type="entry name" value="Lipase_GDSL_2"/>
    <property type="match status" value="1"/>
</dbReference>
<accession>R3WMJ2</accession>
<dbReference type="AlphaFoldDB" id="R3WMJ2"/>
<dbReference type="HOGENOM" id="CLU_076859_1_0_9"/>
<dbReference type="Proteomes" id="UP000013785">
    <property type="component" value="Unassembled WGS sequence"/>
</dbReference>
<dbReference type="PANTHER" id="PTHR30383">
    <property type="entry name" value="THIOESTERASE 1/PROTEASE 1/LYSOPHOSPHOLIPASE L1"/>
    <property type="match status" value="1"/>
</dbReference>
<dbReference type="OrthoDB" id="252349at2"/>
<keyword evidence="2" id="KW-0378">Hydrolase</keyword>
<sequence length="299" mass="33445">MNSKVKKIGLPILFSCSVALLFFVGLSIAIPKAEPLLIASQGRAATPSTTKEKIHYTAVGDSLTEGVGDQTKQGGFVPLVADKLREEYKLTSVEIDNFGVGGERSDQILKRLKNDEDLRENVKSSDIISLTVGGNDLMKVIQSNIFGLSVKTFNKPSIEYQERIKEMFEVIRELNPTAPVYVLGIYNPFYLNFPEITDMQTIVDNWNEKTEEVVSEEENSYFIPINDLLYRGLNSEVGVATSDSDTTTTSDDNLNTVKNNVLYEEDHFHPNNLGYQLMANAVTDELAKTESKWLEKEDK</sequence>
<dbReference type="InterPro" id="IPR051532">
    <property type="entry name" value="Ester_Hydrolysis_Enzymes"/>
</dbReference>
<dbReference type="RefSeq" id="WP_010768694.1">
    <property type="nucleotide sequence ID" value="NZ_ASWE01000002.1"/>
</dbReference>
<dbReference type="InterPro" id="IPR036514">
    <property type="entry name" value="SGNH_hydro_sf"/>
</dbReference>
<dbReference type="PANTHER" id="PTHR30383:SF27">
    <property type="entry name" value="SPORE GERMINATION LIPASE LIPC"/>
    <property type="match status" value="1"/>
</dbReference>
<dbReference type="eggNOG" id="COG2755">
    <property type="taxonomic scope" value="Bacteria"/>
</dbReference>
<comment type="caution">
    <text evidence="2">The sequence shown here is derived from an EMBL/GenBank/DDBJ whole genome shotgun (WGS) entry which is preliminary data.</text>
</comment>
<dbReference type="Gene3D" id="3.40.50.1110">
    <property type="entry name" value="SGNH hydrolase"/>
    <property type="match status" value="1"/>
</dbReference>
<gene>
    <name evidence="2" type="ORF">UC3_02032</name>
</gene>
<dbReference type="SUPFAM" id="SSF52266">
    <property type="entry name" value="SGNH hydrolase"/>
    <property type="match status" value="1"/>
</dbReference>
<organism evidence="2 3">
    <name type="scientific">Enterococcus phoeniculicola ATCC BAA-412</name>
    <dbReference type="NCBI Taxonomy" id="1158610"/>
    <lineage>
        <taxon>Bacteria</taxon>
        <taxon>Bacillati</taxon>
        <taxon>Bacillota</taxon>
        <taxon>Bacilli</taxon>
        <taxon>Lactobacillales</taxon>
        <taxon>Enterococcaceae</taxon>
        <taxon>Enterococcus</taxon>
    </lineage>
</organism>
<protein>
    <submittedName>
        <fullName evidence="2">GDSL-like lipase/acylhydrolase</fullName>
    </submittedName>
</protein>
<dbReference type="PATRIC" id="fig|1158610.3.peg.2026"/>
<feature type="domain" description="SGNH hydrolase-type esterase" evidence="1">
    <location>
        <begin position="58"/>
        <end position="277"/>
    </location>
</feature>
<name>R3WMJ2_9ENTE</name>
<dbReference type="EMBL" id="AJAT01000016">
    <property type="protein sequence ID" value="EOL43055.1"/>
    <property type="molecule type" value="Genomic_DNA"/>
</dbReference>
<evidence type="ECO:0000259" key="1">
    <source>
        <dbReference type="Pfam" id="PF13472"/>
    </source>
</evidence>
<evidence type="ECO:0000313" key="3">
    <source>
        <dbReference type="Proteomes" id="UP000013785"/>
    </source>
</evidence>
<proteinExistence type="predicted"/>
<evidence type="ECO:0000313" key="2">
    <source>
        <dbReference type="EMBL" id="EOL43055.1"/>
    </source>
</evidence>
<dbReference type="CDD" id="cd04506">
    <property type="entry name" value="SGNH_hydrolase_YpmR_like"/>
    <property type="match status" value="1"/>
</dbReference>
<reference evidence="2 3" key="1">
    <citation type="submission" date="2013-02" db="EMBL/GenBank/DDBJ databases">
        <title>The Genome Sequence of Enterococcus phoeniculicola BAA-412.</title>
        <authorList>
            <consortium name="The Broad Institute Genome Sequencing Platform"/>
            <consortium name="The Broad Institute Genome Sequencing Center for Infectious Disease"/>
            <person name="Earl A.M."/>
            <person name="Gilmore M.S."/>
            <person name="Lebreton F."/>
            <person name="Walker B."/>
            <person name="Young S.K."/>
            <person name="Zeng Q."/>
            <person name="Gargeya S."/>
            <person name="Fitzgerald M."/>
            <person name="Haas B."/>
            <person name="Abouelleil A."/>
            <person name="Alvarado L."/>
            <person name="Arachchi H.M."/>
            <person name="Berlin A.M."/>
            <person name="Chapman S.B."/>
            <person name="Dewar J."/>
            <person name="Goldberg J."/>
            <person name="Griggs A."/>
            <person name="Gujja S."/>
            <person name="Hansen M."/>
            <person name="Howarth C."/>
            <person name="Imamovic A."/>
            <person name="Larimer J."/>
            <person name="McCowan C."/>
            <person name="Murphy C."/>
            <person name="Neiman D."/>
            <person name="Pearson M."/>
            <person name="Priest M."/>
            <person name="Roberts A."/>
            <person name="Saif S."/>
            <person name="Shea T."/>
            <person name="Sisk P."/>
            <person name="Sykes S."/>
            <person name="Wortman J."/>
            <person name="Nusbaum C."/>
            <person name="Birren B."/>
        </authorList>
    </citation>
    <scope>NUCLEOTIDE SEQUENCE [LARGE SCALE GENOMIC DNA]</scope>
    <source>
        <strain evidence="2 3">ATCC BAA-412</strain>
    </source>
</reference>